<accession>A0A835GR97</accession>
<dbReference type="SUPFAM" id="SSF50494">
    <property type="entry name" value="Trypsin-like serine proteases"/>
    <property type="match status" value="1"/>
</dbReference>
<dbReference type="Gene3D" id="2.40.10.10">
    <property type="entry name" value="Trypsin-like serine proteases"/>
    <property type="match status" value="1"/>
</dbReference>
<dbReference type="Proteomes" id="UP000648187">
    <property type="component" value="Unassembled WGS sequence"/>
</dbReference>
<dbReference type="PROSITE" id="PS50240">
    <property type="entry name" value="TRYPSIN_DOM"/>
    <property type="match status" value="1"/>
</dbReference>
<dbReference type="InterPro" id="IPR009003">
    <property type="entry name" value="Peptidase_S1_PA"/>
</dbReference>
<dbReference type="AlphaFoldDB" id="A0A835GR97"/>
<evidence type="ECO:0000313" key="6">
    <source>
        <dbReference type="EMBL" id="KAF9421987.1"/>
    </source>
</evidence>
<evidence type="ECO:0000256" key="2">
    <source>
        <dbReference type="ARBA" id="ARBA00022801"/>
    </source>
</evidence>
<dbReference type="PANTHER" id="PTHR24276:SF98">
    <property type="entry name" value="FI18310P1-RELATED"/>
    <property type="match status" value="1"/>
</dbReference>
<gene>
    <name evidence="6" type="ORF">HW555_002207</name>
</gene>
<organism evidence="6 7">
    <name type="scientific">Spodoptera exigua</name>
    <name type="common">Beet armyworm</name>
    <name type="synonym">Noctua fulgens</name>
    <dbReference type="NCBI Taxonomy" id="7107"/>
    <lineage>
        <taxon>Eukaryota</taxon>
        <taxon>Metazoa</taxon>
        <taxon>Ecdysozoa</taxon>
        <taxon>Arthropoda</taxon>
        <taxon>Hexapoda</taxon>
        <taxon>Insecta</taxon>
        <taxon>Pterygota</taxon>
        <taxon>Neoptera</taxon>
        <taxon>Endopterygota</taxon>
        <taxon>Lepidoptera</taxon>
        <taxon>Glossata</taxon>
        <taxon>Ditrysia</taxon>
        <taxon>Noctuoidea</taxon>
        <taxon>Noctuidae</taxon>
        <taxon>Amphipyrinae</taxon>
        <taxon>Spodoptera</taxon>
    </lineage>
</organism>
<dbReference type="InterPro" id="IPR001254">
    <property type="entry name" value="Trypsin_dom"/>
</dbReference>
<dbReference type="EMBL" id="JACKWZ010000020">
    <property type="protein sequence ID" value="KAF9421987.1"/>
    <property type="molecule type" value="Genomic_DNA"/>
</dbReference>
<sequence>MKQVCDGVVAHHIFYFDGNFNDRHTILIKPSQFLFHFNFQILCNMNKLKILFLIGTCFLQCKGREPFKPAHGSLPFLVYFQSRYRGICVGTLVSRVTVLTAAVCVTSPSADFKDTRPINVVTGTTYRHPRRGIRVQVTKILVPNLARIASGNRGYLMSKSVALLLLKRKVPDILTEIPLRPLDIDFKGEEVLSLQEECLMPGWHFFYKGDKIYPVHKFLLQRNVRVQYVNLVKKALWCEALSIKFQKALSNLGFLGLFDKAACICVRDPDRIAQPCHGMYGSPLICRGRAVGMMMAPDAQWTNCTGFSNIIHILSSNYLREFMECVSTLFEPEEKPNWVMMKKQLYEDFKEGTYDYVPEIYDKLTSSSESASDL</sequence>
<proteinExistence type="predicted"/>
<feature type="domain" description="Peptidase S1" evidence="5">
    <location>
        <begin position="53"/>
        <end position="324"/>
    </location>
</feature>
<keyword evidence="4" id="KW-1015">Disulfide bond</keyword>
<keyword evidence="7" id="KW-1185">Reference proteome</keyword>
<comment type="caution">
    <text evidence="6">The sequence shown here is derived from an EMBL/GenBank/DDBJ whole genome shotgun (WGS) entry which is preliminary data.</text>
</comment>
<dbReference type="Pfam" id="PF00089">
    <property type="entry name" value="Trypsin"/>
    <property type="match status" value="1"/>
</dbReference>
<evidence type="ECO:0000256" key="4">
    <source>
        <dbReference type="ARBA" id="ARBA00023157"/>
    </source>
</evidence>
<name>A0A835GR97_SPOEX</name>
<keyword evidence="2" id="KW-0378">Hydrolase</keyword>
<dbReference type="GO" id="GO:0006508">
    <property type="term" value="P:proteolysis"/>
    <property type="evidence" value="ECO:0007669"/>
    <property type="project" value="UniProtKB-KW"/>
</dbReference>
<evidence type="ECO:0000256" key="1">
    <source>
        <dbReference type="ARBA" id="ARBA00022670"/>
    </source>
</evidence>
<protein>
    <recommendedName>
        <fullName evidence="5">Peptidase S1 domain-containing protein</fullName>
    </recommendedName>
</protein>
<evidence type="ECO:0000313" key="7">
    <source>
        <dbReference type="Proteomes" id="UP000648187"/>
    </source>
</evidence>
<dbReference type="InterPro" id="IPR050430">
    <property type="entry name" value="Peptidase_S1"/>
</dbReference>
<reference evidence="6" key="1">
    <citation type="submission" date="2020-08" db="EMBL/GenBank/DDBJ databases">
        <title>Spodoptera exigua strain:BAW_Kor-Di-RS1 Genome sequencing and assembly.</title>
        <authorList>
            <person name="Kim J."/>
            <person name="Nam H.Y."/>
            <person name="Kwon M."/>
            <person name="Choi J.H."/>
            <person name="Cho S.R."/>
            <person name="Kim G.-H."/>
        </authorList>
    </citation>
    <scope>NUCLEOTIDE SEQUENCE</scope>
    <source>
        <strain evidence="6">BAW_Kor-Di-RS1</strain>
        <tissue evidence="6">Whole-body</tissue>
    </source>
</reference>
<keyword evidence="3" id="KW-0720">Serine protease</keyword>
<keyword evidence="1" id="KW-0645">Protease</keyword>
<dbReference type="GO" id="GO:0004252">
    <property type="term" value="F:serine-type endopeptidase activity"/>
    <property type="evidence" value="ECO:0007669"/>
    <property type="project" value="InterPro"/>
</dbReference>
<dbReference type="InterPro" id="IPR043504">
    <property type="entry name" value="Peptidase_S1_PA_chymotrypsin"/>
</dbReference>
<dbReference type="PANTHER" id="PTHR24276">
    <property type="entry name" value="POLYSERASE-RELATED"/>
    <property type="match status" value="1"/>
</dbReference>
<evidence type="ECO:0000256" key="3">
    <source>
        <dbReference type="ARBA" id="ARBA00022825"/>
    </source>
</evidence>
<evidence type="ECO:0000259" key="5">
    <source>
        <dbReference type="PROSITE" id="PS50240"/>
    </source>
</evidence>